<dbReference type="GO" id="GO:0016616">
    <property type="term" value="F:oxidoreductase activity, acting on the CH-OH group of donors, NAD or NADP as acceptor"/>
    <property type="evidence" value="ECO:0007669"/>
    <property type="project" value="TreeGrafter"/>
</dbReference>
<evidence type="ECO:0000259" key="3">
    <source>
        <dbReference type="Pfam" id="PF01370"/>
    </source>
</evidence>
<evidence type="ECO:0000256" key="1">
    <source>
        <dbReference type="ARBA" id="ARBA00023002"/>
    </source>
</evidence>
<dbReference type="PANTHER" id="PTHR10366:SF564">
    <property type="entry name" value="STEROL-4-ALPHA-CARBOXYLATE 3-DEHYDROGENASE, DECARBOXYLATING"/>
    <property type="match status" value="1"/>
</dbReference>
<accession>H0EVB2</accession>
<comment type="caution">
    <text evidence="4">The sequence shown here is derived from an EMBL/GenBank/DDBJ whole genome shotgun (WGS) entry which is preliminary data.</text>
</comment>
<dbReference type="EMBL" id="AGUE01000189">
    <property type="protein sequence ID" value="EHK97554.1"/>
    <property type="molecule type" value="Genomic_DNA"/>
</dbReference>
<dbReference type="InterPro" id="IPR050425">
    <property type="entry name" value="NAD(P)_dehydrat-like"/>
</dbReference>
<dbReference type="InterPro" id="IPR036291">
    <property type="entry name" value="NAD(P)-bd_dom_sf"/>
</dbReference>
<dbReference type="HOGENOM" id="CLU_007383_9_2_1"/>
<keyword evidence="1" id="KW-0560">Oxidoreductase</keyword>
<evidence type="ECO:0000313" key="4">
    <source>
        <dbReference type="EMBL" id="EHK97554.1"/>
    </source>
</evidence>
<gene>
    <name evidence="4" type="ORF">M7I_6707</name>
</gene>
<keyword evidence="5" id="KW-1185">Reference proteome</keyword>
<dbReference type="AlphaFoldDB" id="H0EVB2"/>
<dbReference type="SUPFAM" id="SSF51735">
    <property type="entry name" value="NAD(P)-binding Rossmann-fold domains"/>
    <property type="match status" value="1"/>
</dbReference>
<name>H0EVB2_GLAL7</name>
<comment type="similarity">
    <text evidence="2">Belongs to the NAD(P)-dependent epimerase/dehydratase family. Dihydroflavonol-4-reductase subfamily.</text>
</comment>
<feature type="domain" description="NAD-dependent epimerase/dehydratase" evidence="3">
    <location>
        <begin position="6"/>
        <end position="210"/>
    </location>
</feature>
<sequence>MSGELILITGTTGFVGFAVLQKALQAGYKTRIAVRKESQIGQLKSHRLIKDFAAKGFVEGVVVPDIGAEGAFDEALKDVVGVLHIASPLGRPNIEDTENELVKPAVNGSLSILKSGLKFPQLRRIVITSSAVAIMTDQVIDAANPPIVYTANTRVSPLPTAPFPNDPWAGYRIAKQLALDATEKFIAEKKPQYTVVNLMPGYVFGRNELAEKAQDLLDGSNAIVLGTVLGAIQGAKREGFTTPVTDLARIHVEALGEKVKGNQSFLLLAGKEGDKAEFNRANEIAKTEFADAVAEGILNPVGSTEAVHQQVDKSITTEIFGPLETYEDGARAVIAQYVELKRKEANKITLEDLA</sequence>
<dbReference type="OrthoDB" id="2735536at2759"/>
<dbReference type="PANTHER" id="PTHR10366">
    <property type="entry name" value="NAD DEPENDENT EPIMERASE/DEHYDRATASE"/>
    <property type="match status" value="1"/>
</dbReference>
<organism evidence="4 5">
    <name type="scientific">Glarea lozoyensis (strain ATCC 74030 / MF5533)</name>
    <dbReference type="NCBI Taxonomy" id="1104152"/>
    <lineage>
        <taxon>Eukaryota</taxon>
        <taxon>Fungi</taxon>
        <taxon>Dikarya</taxon>
        <taxon>Ascomycota</taxon>
        <taxon>Pezizomycotina</taxon>
        <taxon>Leotiomycetes</taxon>
        <taxon>Helotiales</taxon>
        <taxon>Helotiaceae</taxon>
        <taxon>Glarea</taxon>
    </lineage>
</organism>
<dbReference type="Pfam" id="PF01370">
    <property type="entry name" value="Epimerase"/>
    <property type="match status" value="1"/>
</dbReference>
<dbReference type="InParanoid" id="H0EVB2"/>
<dbReference type="Gene3D" id="3.40.50.720">
    <property type="entry name" value="NAD(P)-binding Rossmann-like Domain"/>
    <property type="match status" value="1"/>
</dbReference>
<proteinExistence type="inferred from homology"/>
<dbReference type="InterPro" id="IPR001509">
    <property type="entry name" value="Epimerase_deHydtase"/>
</dbReference>
<evidence type="ECO:0000313" key="5">
    <source>
        <dbReference type="Proteomes" id="UP000005446"/>
    </source>
</evidence>
<reference evidence="4 5" key="1">
    <citation type="journal article" date="2012" name="Eukaryot. Cell">
        <title>Genome sequence of the fungus Glarea lozoyensis: the first genome sequence of a species from the Helotiaceae family.</title>
        <authorList>
            <person name="Youssar L."/>
            <person name="Gruening B.A."/>
            <person name="Erxleben A."/>
            <person name="Guenther S."/>
            <person name="Huettel W."/>
        </authorList>
    </citation>
    <scope>NUCLEOTIDE SEQUENCE [LARGE SCALE GENOMIC DNA]</scope>
    <source>
        <strain evidence="5">ATCC 74030 / MF5533</strain>
    </source>
</reference>
<protein>
    <submittedName>
        <fullName evidence="4">Uncharacterized oxidoreductase</fullName>
    </submittedName>
</protein>
<evidence type="ECO:0000256" key="2">
    <source>
        <dbReference type="ARBA" id="ARBA00023445"/>
    </source>
</evidence>
<dbReference type="Proteomes" id="UP000005446">
    <property type="component" value="Unassembled WGS sequence"/>
</dbReference>